<dbReference type="AlphaFoldDB" id="A0AAV1DGS2"/>
<evidence type="ECO:0000313" key="2">
    <source>
        <dbReference type="EMBL" id="CAI9107066.1"/>
    </source>
</evidence>
<reference evidence="2" key="1">
    <citation type="submission" date="2023-03" db="EMBL/GenBank/DDBJ databases">
        <authorList>
            <person name="Julca I."/>
        </authorList>
    </citation>
    <scope>NUCLEOTIDE SEQUENCE</scope>
</reference>
<accession>A0AAV1DGS2</accession>
<evidence type="ECO:0000256" key="1">
    <source>
        <dbReference type="SAM" id="MobiDB-lite"/>
    </source>
</evidence>
<feature type="compositionally biased region" description="Basic and acidic residues" evidence="1">
    <location>
        <begin position="59"/>
        <end position="68"/>
    </location>
</feature>
<sequence>MNAASNSANEFIPENAGGFGSDSDEDTPEFYQPISAIADDDDEESNFPDSNPDDDDANEHDHRLHPFPHDLPNGYSLHPVENGVSLDLTDDEEEDEDSGEEEERVREEESIRRAFREDDSRRNAPLPPENAVRVMEAMRGVSFGGLPPDWVDRIPEDQWIDQLRRIRRPSTAQE</sequence>
<organism evidence="2 3">
    <name type="scientific">Oldenlandia corymbosa var. corymbosa</name>
    <dbReference type="NCBI Taxonomy" id="529605"/>
    <lineage>
        <taxon>Eukaryota</taxon>
        <taxon>Viridiplantae</taxon>
        <taxon>Streptophyta</taxon>
        <taxon>Embryophyta</taxon>
        <taxon>Tracheophyta</taxon>
        <taxon>Spermatophyta</taxon>
        <taxon>Magnoliopsida</taxon>
        <taxon>eudicotyledons</taxon>
        <taxon>Gunneridae</taxon>
        <taxon>Pentapetalae</taxon>
        <taxon>asterids</taxon>
        <taxon>lamiids</taxon>
        <taxon>Gentianales</taxon>
        <taxon>Rubiaceae</taxon>
        <taxon>Rubioideae</taxon>
        <taxon>Spermacoceae</taxon>
        <taxon>Hedyotis-Oldenlandia complex</taxon>
        <taxon>Oldenlandia</taxon>
    </lineage>
</organism>
<feature type="compositionally biased region" description="Basic and acidic residues" evidence="1">
    <location>
        <begin position="103"/>
        <end position="122"/>
    </location>
</feature>
<feature type="region of interest" description="Disordered" evidence="1">
    <location>
        <begin position="1"/>
        <end position="129"/>
    </location>
</feature>
<feature type="compositionally biased region" description="Acidic residues" evidence="1">
    <location>
        <begin position="88"/>
        <end position="102"/>
    </location>
</feature>
<protein>
    <submittedName>
        <fullName evidence="2">OLC1v1006344C1</fullName>
    </submittedName>
</protein>
<evidence type="ECO:0000313" key="3">
    <source>
        <dbReference type="Proteomes" id="UP001161247"/>
    </source>
</evidence>
<keyword evidence="3" id="KW-1185">Reference proteome</keyword>
<feature type="compositionally biased region" description="Acidic residues" evidence="1">
    <location>
        <begin position="38"/>
        <end position="58"/>
    </location>
</feature>
<dbReference type="PANTHER" id="PTHR37175">
    <property type="entry name" value="BNAA08G28800D PROTEIN"/>
    <property type="match status" value="1"/>
</dbReference>
<dbReference type="PANTHER" id="PTHR37175:SF1">
    <property type="entry name" value="CONSTANS-LIKE PROTEIN-RELATED"/>
    <property type="match status" value="1"/>
</dbReference>
<dbReference type="Proteomes" id="UP001161247">
    <property type="component" value="Chromosome 5"/>
</dbReference>
<proteinExistence type="predicted"/>
<name>A0AAV1DGS2_OLDCO</name>
<dbReference type="EMBL" id="OX459122">
    <property type="protein sequence ID" value="CAI9107066.1"/>
    <property type="molecule type" value="Genomic_DNA"/>
</dbReference>
<gene>
    <name evidence="2" type="ORF">OLC1_LOCUS15462</name>
</gene>
<dbReference type="Pfam" id="PF06910">
    <property type="entry name" value="MEA1"/>
    <property type="match status" value="1"/>
</dbReference>